<accession>A0A498C3A2</accession>
<protein>
    <submittedName>
        <fullName evidence="3">Uncharacterized protein</fullName>
    </submittedName>
</protein>
<keyword evidence="2" id="KW-1133">Transmembrane helix</keyword>
<reference evidence="3 4" key="1">
    <citation type="journal article" date="2015" name="Stand. Genomic Sci.">
        <title>Genomic Encyclopedia of Bacterial and Archaeal Type Strains, Phase III: the genomes of soil and plant-associated and newly described type strains.</title>
        <authorList>
            <person name="Whitman W.B."/>
            <person name="Woyke T."/>
            <person name="Klenk H.P."/>
            <person name="Zhou Y."/>
            <person name="Lilburn T.G."/>
            <person name="Beck B.J."/>
            <person name="De Vos P."/>
            <person name="Vandamme P."/>
            <person name="Eisen J.A."/>
            <person name="Garrity G."/>
            <person name="Hugenholtz P."/>
            <person name="Kyrpides N.C."/>
        </authorList>
    </citation>
    <scope>NUCLEOTIDE SEQUENCE [LARGE SCALE GENOMIC DNA]</scope>
    <source>
        <strain evidence="3 4">S2T63</strain>
    </source>
</reference>
<feature type="compositionally biased region" description="Basic and acidic residues" evidence="1">
    <location>
        <begin position="31"/>
        <end position="41"/>
    </location>
</feature>
<gene>
    <name evidence="3" type="ORF">C7474_1932</name>
</gene>
<keyword evidence="2" id="KW-0472">Membrane</keyword>
<feature type="region of interest" description="Disordered" evidence="1">
    <location>
        <begin position="18"/>
        <end position="122"/>
    </location>
</feature>
<evidence type="ECO:0000256" key="1">
    <source>
        <dbReference type="SAM" id="MobiDB-lite"/>
    </source>
</evidence>
<keyword evidence="2" id="KW-0812">Transmembrane</keyword>
<evidence type="ECO:0000256" key="2">
    <source>
        <dbReference type="SAM" id="Phobius"/>
    </source>
</evidence>
<evidence type="ECO:0000313" key="3">
    <source>
        <dbReference type="EMBL" id="RLK47358.1"/>
    </source>
</evidence>
<dbReference type="Proteomes" id="UP000273158">
    <property type="component" value="Unassembled WGS sequence"/>
</dbReference>
<organism evidence="3 4">
    <name type="scientific">Microbacterium telephonicum</name>
    <dbReference type="NCBI Taxonomy" id="1714841"/>
    <lineage>
        <taxon>Bacteria</taxon>
        <taxon>Bacillati</taxon>
        <taxon>Actinomycetota</taxon>
        <taxon>Actinomycetes</taxon>
        <taxon>Micrococcales</taxon>
        <taxon>Microbacteriaceae</taxon>
        <taxon>Microbacterium</taxon>
    </lineage>
</organism>
<dbReference type="AlphaFoldDB" id="A0A498C3A2"/>
<sequence length="293" mass="30650">MPAMDADSLAELRSLRARAYGPSADIQADPAARRRLDELEARQAGAAPHPGERPKRDHTAPDDAHGRTAAAQGSAPSANGVGRSSADLAQNPSTTPTPEPPAPAHSDPSHTGDPPTDAENAPPRLTLRLKLLWAFTVVAAAAVAVAITWTLTYFAPISMSHGAEQVATLEPTDRVEVPSGWGGAGASSLVWDYDGLVAFETMQGYVGMNGGEDCFAVVVGESIPEEFDPSDGWGFGNGFWSGCGVGTFPATVEIFVGSDVPPEIRDRFPDGSALQFVRDGDRIGVFLDRGDGS</sequence>
<dbReference type="EMBL" id="RCDB01000003">
    <property type="protein sequence ID" value="RLK47358.1"/>
    <property type="molecule type" value="Genomic_DNA"/>
</dbReference>
<proteinExistence type="predicted"/>
<dbReference type="OrthoDB" id="5061092at2"/>
<evidence type="ECO:0000313" key="4">
    <source>
        <dbReference type="Proteomes" id="UP000273158"/>
    </source>
</evidence>
<dbReference type="RefSeq" id="WP_121059463.1">
    <property type="nucleotide sequence ID" value="NZ_RCDB01000003.1"/>
</dbReference>
<feature type="transmembrane region" description="Helical" evidence="2">
    <location>
        <begin position="131"/>
        <end position="155"/>
    </location>
</feature>
<feature type="compositionally biased region" description="Basic and acidic residues" evidence="1">
    <location>
        <begin position="50"/>
        <end position="66"/>
    </location>
</feature>
<comment type="caution">
    <text evidence="3">The sequence shown here is derived from an EMBL/GenBank/DDBJ whole genome shotgun (WGS) entry which is preliminary data.</text>
</comment>
<name>A0A498C3A2_9MICO</name>
<keyword evidence="4" id="KW-1185">Reference proteome</keyword>